<evidence type="ECO:0000256" key="7">
    <source>
        <dbReference type="ARBA" id="ARBA00023155"/>
    </source>
</evidence>
<evidence type="ECO:0000256" key="3">
    <source>
        <dbReference type="ARBA" id="ARBA00022771"/>
    </source>
</evidence>
<dbReference type="EMBL" id="OX465078">
    <property type="protein sequence ID" value="CAI9272688.1"/>
    <property type="molecule type" value="Genomic_DNA"/>
</dbReference>
<evidence type="ECO:0000256" key="5">
    <source>
        <dbReference type="ARBA" id="ARBA00023015"/>
    </source>
</evidence>
<feature type="region of interest" description="Disordered" evidence="10">
    <location>
        <begin position="263"/>
        <end position="294"/>
    </location>
</feature>
<feature type="compositionally biased region" description="Basic and acidic residues" evidence="10">
    <location>
        <begin position="271"/>
        <end position="281"/>
    </location>
</feature>
<gene>
    <name evidence="12" type="ORF">LSALG_LOCUS12888</name>
</gene>
<keyword evidence="13" id="KW-1185">Reference proteome</keyword>
<evidence type="ECO:0000256" key="9">
    <source>
        <dbReference type="ARBA" id="ARBA00023242"/>
    </source>
</evidence>
<evidence type="ECO:0000256" key="4">
    <source>
        <dbReference type="ARBA" id="ARBA00022833"/>
    </source>
</evidence>
<comment type="subcellular location">
    <subcellularLocation>
        <location evidence="1">Nucleus</location>
    </subcellularLocation>
</comment>
<keyword evidence="4" id="KW-0862">Zinc</keyword>
<dbReference type="Proteomes" id="UP001177003">
    <property type="component" value="Chromosome 2"/>
</dbReference>
<feature type="domain" description="ZF-HD dimerization-type" evidence="11">
    <location>
        <begin position="58"/>
        <end position="104"/>
    </location>
</feature>
<proteinExistence type="predicted"/>
<dbReference type="InterPro" id="IPR009057">
    <property type="entry name" value="Homeodomain-like_sf"/>
</dbReference>
<dbReference type="SUPFAM" id="SSF46689">
    <property type="entry name" value="Homeodomain-like"/>
    <property type="match status" value="1"/>
</dbReference>
<name>A0AA35YF15_LACSI</name>
<keyword evidence="5" id="KW-0805">Transcription regulation</keyword>
<evidence type="ECO:0000313" key="12">
    <source>
        <dbReference type="EMBL" id="CAI9272688.1"/>
    </source>
</evidence>
<keyword evidence="3" id="KW-0863">Zinc-finger</keyword>
<keyword evidence="7" id="KW-0371">Homeobox</keyword>
<dbReference type="AlphaFoldDB" id="A0AA35YF15"/>
<evidence type="ECO:0000256" key="10">
    <source>
        <dbReference type="SAM" id="MobiDB-lite"/>
    </source>
</evidence>
<keyword evidence="6" id="KW-0238">DNA-binding</keyword>
<dbReference type="InterPro" id="IPR006456">
    <property type="entry name" value="ZF_HD_homeobox_Cys/His_dimer"/>
</dbReference>
<feature type="compositionally biased region" description="Polar residues" evidence="10">
    <location>
        <begin position="26"/>
        <end position="35"/>
    </location>
</feature>
<dbReference type="PANTHER" id="PTHR31948:SF72">
    <property type="entry name" value="ZINC-FINGER HOMEODOMAIN PROTEIN 10"/>
    <property type="match status" value="1"/>
</dbReference>
<dbReference type="NCBIfam" id="TIGR01566">
    <property type="entry name" value="ZF_HD_prot_N"/>
    <property type="match status" value="1"/>
</dbReference>
<feature type="compositionally biased region" description="Pro residues" evidence="10">
    <location>
        <begin position="1"/>
        <end position="10"/>
    </location>
</feature>
<dbReference type="GO" id="GO:0000976">
    <property type="term" value="F:transcription cis-regulatory region binding"/>
    <property type="evidence" value="ECO:0007669"/>
    <property type="project" value="TreeGrafter"/>
</dbReference>
<dbReference type="Gene3D" id="1.10.10.60">
    <property type="entry name" value="Homeodomain-like"/>
    <property type="match status" value="1"/>
</dbReference>
<dbReference type="NCBIfam" id="TIGR01565">
    <property type="entry name" value="homeo_ZF_HD"/>
    <property type="match status" value="1"/>
</dbReference>
<dbReference type="GO" id="GO:0050793">
    <property type="term" value="P:regulation of developmental process"/>
    <property type="evidence" value="ECO:0007669"/>
    <property type="project" value="TreeGrafter"/>
</dbReference>
<reference evidence="12" key="1">
    <citation type="submission" date="2023-04" db="EMBL/GenBank/DDBJ databases">
        <authorList>
            <person name="Vijverberg K."/>
            <person name="Xiong W."/>
            <person name="Schranz E."/>
        </authorList>
    </citation>
    <scope>NUCLEOTIDE SEQUENCE</scope>
</reference>
<dbReference type="PANTHER" id="PTHR31948">
    <property type="entry name" value="ZINC-FINGER HOMEODOMAIN PROTEIN 2"/>
    <property type="match status" value="1"/>
</dbReference>
<sequence>MDLPPQPPPTTATVRARGSESERPTWLQSNRTGNQPAPPLSNGVLNRHQPPPPLPICYGKCLKNYAASNGGQILDGCGEFMLSPNTTSLECAACGCHRSFHRIEADPLHQPMPPVIECQCNHQHQHQQHHHRLPTPPSSRLATITKSSSTQETQSPSPISSSYYPAPPHMFLTLNPGLPPAEPANINRPSILTHAVASGSNPKGKKRFRTKFSEYQKEKMQEFAERIGWKMLKTEEEMIVGFCKHIGITKSVFKVWMHNHKNINGNPGNRRNNDQNHRDHIGTAIGANGSSSSS</sequence>
<keyword evidence="8" id="KW-0804">Transcription</keyword>
<dbReference type="Pfam" id="PF04770">
    <property type="entry name" value="ZF-HD_dimer"/>
    <property type="match status" value="1"/>
</dbReference>
<evidence type="ECO:0000256" key="8">
    <source>
        <dbReference type="ARBA" id="ARBA00023163"/>
    </source>
</evidence>
<dbReference type="GO" id="GO:0008270">
    <property type="term" value="F:zinc ion binding"/>
    <property type="evidence" value="ECO:0007669"/>
    <property type="project" value="UniProtKB-KW"/>
</dbReference>
<protein>
    <recommendedName>
        <fullName evidence="11">ZF-HD dimerization-type domain-containing protein</fullName>
    </recommendedName>
</protein>
<organism evidence="12 13">
    <name type="scientific">Lactuca saligna</name>
    <name type="common">Willowleaf lettuce</name>
    <dbReference type="NCBI Taxonomy" id="75948"/>
    <lineage>
        <taxon>Eukaryota</taxon>
        <taxon>Viridiplantae</taxon>
        <taxon>Streptophyta</taxon>
        <taxon>Embryophyta</taxon>
        <taxon>Tracheophyta</taxon>
        <taxon>Spermatophyta</taxon>
        <taxon>Magnoliopsida</taxon>
        <taxon>eudicotyledons</taxon>
        <taxon>Gunneridae</taxon>
        <taxon>Pentapetalae</taxon>
        <taxon>asterids</taxon>
        <taxon>campanulids</taxon>
        <taxon>Asterales</taxon>
        <taxon>Asteraceae</taxon>
        <taxon>Cichorioideae</taxon>
        <taxon>Cichorieae</taxon>
        <taxon>Lactucinae</taxon>
        <taxon>Lactuca</taxon>
    </lineage>
</organism>
<dbReference type="InterPro" id="IPR006455">
    <property type="entry name" value="Homeodomain_ZF_HD"/>
</dbReference>
<feature type="compositionally biased region" description="Low complexity" evidence="10">
    <location>
        <begin position="143"/>
        <end position="161"/>
    </location>
</feature>
<evidence type="ECO:0000313" key="13">
    <source>
        <dbReference type="Proteomes" id="UP001177003"/>
    </source>
</evidence>
<dbReference type="PROSITE" id="PS51523">
    <property type="entry name" value="ZF_HD_DIMER"/>
    <property type="match status" value="1"/>
</dbReference>
<keyword evidence="9" id="KW-0539">Nucleus</keyword>
<evidence type="ECO:0000256" key="1">
    <source>
        <dbReference type="ARBA" id="ARBA00004123"/>
    </source>
</evidence>
<feature type="region of interest" description="Disordered" evidence="10">
    <location>
        <begin position="1"/>
        <end position="48"/>
    </location>
</feature>
<keyword evidence="2" id="KW-0479">Metal-binding</keyword>
<dbReference type="GO" id="GO:0005634">
    <property type="term" value="C:nucleus"/>
    <property type="evidence" value="ECO:0007669"/>
    <property type="project" value="UniProtKB-SubCell"/>
</dbReference>
<evidence type="ECO:0000259" key="11">
    <source>
        <dbReference type="PROSITE" id="PS51523"/>
    </source>
</evidence>
<feature type="region of interest" description="Disordered" evidence="10">
    <location>
        <begin position="121"/>
        <end position="161"/>
    </location>
</feature>
<dbReference type="GO" id="GO:0003700">
    <property type="term" value="F:DNA-binding transcription factor activity"/>
    <property type="evidence" value="ECO:0007669"/>
    <property type="project" value="TreeGrafter"/>
</dbReference>
<evidence type="ECO:0000256" key="2">
    <source>
        <dbReference type="ARBA" id="ARBA00022723"/>
    </source>
</evidence>
<accession>A0AA35YF15</accession>
<feature type="compositionally biased region" description="Basic residues" evidence="10">
    <location>
        <begin position="123"/>
        <end position="133"/>
    </location>
</feature>
<evidence type="ECO:0000256" key="6">
    <source>
        <dbReference type="ARBA" id="ARBA00023125"/>
    </source>
</evidence>